<reference evidence="5 6" key="1">
    <citation type="submission" date="2016-10" db="EMBL/GenBank/DDBJ databases">
        <title>Genome sequencing of Aspergillus oryzae BCC7051.</title>
        <authorList>
            <person name="Thammarongtham C."/>
            <person name="Vorapreeda T."/>
            <person name="Nookaew I."/>
            <person name="Srisuk T."/>
            <person name="Land M."/>
            <person name="Jeennor S."/>
            <person name="Laoteng K."/>
        </authorList>
    </citation>
    <scope>NUCLEOTIDE SEQUENCE [LARGE SCALE GENOMIC DNA]</scope>
    <source>
        <strain evidence="5 6">BCC7051</strain>
    </source>
</reference>
<sequence length="380" mass="42469">MAERLVPVISLKDFEQRKDQITAELMEAAEYAGFFTLVDHGILKGSKNQQWMGIYGKLTHHSAQLRPSTGTYDQKESLWLRHNSDWPSDDDVPGFQNTTREFMNKCAGISDQVLTCFARGLGFKEDYFKIANDPSQPDCLTQLRLIHYPASENSIGTWRAGSHTDVGCLTLLFQRDGEDGLEICPGRESHSSFASGDVFTPLPAETGPIVVNIGDMLMAWSDDRLKSNFHRVRAKEYGMSPSRYSIAYFNQARRDFVLQGPLKKYPAITVGEYVAQAVAKNFIRKPTYSGQLQRALSLSSFETEDTHSTPKSSAGDTTEDQISIHSENDGSSVHSDLVAHSHEAHIDPGLFSTARDVEKIEGWIDLPEDRDMIALERVAD</sequence>
<feature type="region of interest" description="Disordered" evidence="3">
    <location>
        <begin position="300"/>
        <end position="333"/>
    </location>
</feature>
<name>A0A1S9D7A4_ASPOZ</name>
<comment type="similarity">
    <text evidence="1 2">Belongs to the iron/ascorbate-dependent oxidoreductase family.</text>
</comment>
<protein>
    <submittedName>
        <fullName evidence="5">2OG-Fe(II) oxygenase</fullName>
    </submittedName>
</protein>
<proteinExistence type="inferred from homology"/>
<dbReference type="InterPro" id="IPR044861">
    <property type="entry name" value="IPNS-like_FE2OG_OXY"/>
</dbReference>
<keyword evidence="2" id="KW-0408">Iron</keyword>
<dbReference type="PANTHER" id="PTHR47990">
    <property type="entry name" value="2-OXOGLUTARATE (2OG) AND FE(II)-DEPENDENT OXYGENASE SUPERFAMILY PROTEIN-RELATED"/>
    <property type="match status" value="1"/>
</dbReference>
<dbReference type="Pfam" id="PF03171">
    <property type="entry name" value="2OG-FeII_Oxy"/>
    <property type="match status" value="1"/>
</dbReference>
<dbReference type="SUPFAM" id="SSF51197">
    <property type="entry name" value="Clavaminate synthase-like"/>
    <property type="match status" value="1"/>
</dbReference>
<organism evidence="5 6">
    <name type="scientific">Aspergillus oryzae</name>
    <name type="common">Yellow koji mold</name>
    <dbReference type="NCBI Taxonomy" id="5062"/>
    <lineage>
        <taxon>Eukaryota</taxon>
        <taxon>Fungi</taxon>
        <taxon>Dikarya</taxon>
        <taxon>Ascomycota</taxon>
        <taxon>Pezizomycotina</taxon>
        <taxon>Eurotiomycetes</taxon>
        <taxon>Eurotiomycetidae</taxon>
        <taxon>Eurotiales</taxon>
        <taxon>Aspergillaceae</taxon>
        <taxon>Aspergillus</taxon>
        <taxon>Aspergillus subgen. Circumdati</taxon>
    </lineage>
</organism>
<dbReference type="InterPro" id="IPR027443">
    <property type="entry name" value="IPNS-like_sf"/>
</dbReference>
<dbReference type="EMBL" id="MKZY01000010">
    <property type="protein sequence ID" value="OOO04963.1"/>
    <property type="molecule type" value="Genomic_DNA"/>
</dbReference>
<accession>A0A1S9D7A4</accession>
<evidence type="ECO:0000259" key="4">
    <source>
        <dbReference type="PROSITE" id="PS51471"/>
    </source>
</evidence>
<dbReference type="VEuPathDB" id="FungiDB:AO090038000054"/>
<dbReference type="InterPro" id="IPR005123">
    <property type="entry name" value="Oxoglu/Fe-dep_dioxygenase_dom"/>
</dbReference>
<keyword evidence="2" id="KW-0560">Oxidoreductase</keyword>
<dbReference type="InterPro" id="IPR050231">
    <property type="entry name" value="Iron_ascorbate_oxido_reductase"/>
</dbReference>
<gene>
    <name evidence="5" type="ORF">OAory_01113000</name>
</gene>
<evidence type="ECO:0000313" key="6">
    <source>
        <dbReference type="Proteomes" id="UP000190312"/>
    </source>
</evidence>
<dbReference type="AlphaFoldDB" id="A0A1S9D7A4"/>
<evidence type="ECO:0000256" key="2">
    <source>
        <dbReference type="RuleBase" id="RU003682"/>
    </source>
</evidence>
<evidence type="ECO:0000256" key="1">
    <source>
        <dbReference type="ARBA" id="ARBA00008056"/>
    </source>
</evidence>
<dbReference type="PROSITE" id="PS51471">
    <property type="entry name" value="FE2OG_OXY"/>
    <property type="match status" value="1"/>
</dbReference>
<comment type="caution">
    <text evidence="5">The sequence shown here is derived from an EMBL/GenBank/DDBJ whole genome shotgun (WGS) entry which is preliminary data.</text>
</comment>
<feature type="domain" description="Fe2OG dioxygenase" evidence="4">
    <location>
        <begin position="139"/>
        <end position="252"/>
    </location>
</feature>
<evidence type="ECO:0000313" key="5">
    <source>
        <dbReference type="EMBL" id="OOO04963.1"/>
    </source>
</evidence>
<evidence type="ECO:0000256" key="3">
    <source>
        <dbReference type="SAM" id="MobiDB-lite"/>
    </source>
</evidence>
<dbReference type="GO" id="GO:0046872">
    <property type="term" value="F:metal ion binding"/>
    <property type="evidence" value="ECO:0007669"/>
    <property type="project" value="UniProtKB-KW"/>
</dbReference>
<dbReference type="Gene3D" id="2.60.120.330">
    <property type="entry name" value="B-lactam Antibiotic, Isopenicillin N Synthase, Chain"/>
    <property type="match status" value="1"/>
</dbReference>
<dbReference type="Proteomes" id="UP000190312">
    <property type="component" value="Unassembled WGS sequence"/>
</dbReference>
<feature type="compositionally biased region" description="Polar residues" evidence="3">
    <location>
        <begin position="309"/>
        <end position="333"/>
    </location>
</feature>
<dbReference type="GO" id="GO:0016491">
    <property type="term" value="F:oxidoreductase activity"/>
    <property type="evidence" value="ECO:0007669"/>
    <property type="project" value="UniProtKB-KW"/>
</dbReference>
<keyword evidence="2" id="KW-0479">Metal-binding</keyword>